<dbReference type="Gene3D" id="2.40.40.20">
    <property type="match status" value="1"/>
</dbReference>
<dbReference type="CDD" id="cd02772">
    <property type="entry name" value="MopB_NDH-1_NuoG2"/>
    <property type="match status" value="1"/>
</dbReference>
<dbReference type="InterPro" id="IPR006656">
    <property type="entry name" value="Mopterin_OxRdtase"/>
</dbReference>
<dbReference type="GO" id="GO:0048038">
    <property type="term" value="F:quinone binding"/>
    <property type="evidence" value="ECO:0007669"/>
    <property type="project" value="UniProtKB-UniRule"/>
</dbReference>
<dbReference type="PANTHER" id="PTHR43105">
    <property type="entry name" value="RESPIRATORY NITRATE REDUCTASE"/>
    <property type="match status" value="1"/>
</dbReference>
<feature type="domain" description="4Fe-4S Mo/W bis-MGD-type" evidence="16">
    <location>
        <begin position="216"/>
        <end position="272"/>
    </location>
</feature>
<dbReference type="Pfam" id="PF13510">
    <property type="entry name" value="Fer2_4"/>
    <property type="match status" value="1"/>
</dbReference>
<dbReference type="PROSITE" id="PS00642">
    <property type="entry name" value="COMPLEX1_75K_2"/>
    <property type="match status" value="1"/>
</dbReference>
<dbReference type="GO" id="GO:0008137">
    <property type="term" value="F:NADH dehydrogenase (ubiquinone) activity"/>
    <property type="evidence" value="ECO:0007669"/>
    <property type="project" value="UniProtKB-UniRule"/>
</dbReference>
<evidence type="ECO:0000256" key="1">
    <source>
        <dbReference type="ARBA" id="ARBA00001966"/>
    </source>
</evidence>
<proteinExistence type="inferred from homology"/>
<keyword evidence="7 14" id="KW-0479">Metal-binding</keyword>
<dbReference type="NCBIfam" id="TIGR01973">
    <property type="entry name" value="NuoG"/>
    <property type="match status" value="1"/>
</dbReference>
<dbReference type="EC" id="7.1.1.-" evidence="14"/>
<comment type="subcellular location">
    <subcellularLocation>
        <location evidence="2">Membrane</location>
    </subcellularLocation>
</comment>
<evidence type="ECO:0000256" key="11">
    <source>
        <dbReference type="ARBA" id="ARBA00023027"/>
    </source>
</evidence>
<organism evidence="18 19">
    <name type="scientific">Kingella denitrificans ATCC 33394</name>
    <dbReference type="NCBI Taxonomy" id="888741"/>
    <lineage>
        <taxon>Bacteria</taxon>
        <taxon>Pseudomonadati</taxon>
        <taxon>Pseudomonadota</taxon>
        <taxon>Betaproteobacteria</taxon>
        <taxon>Neisseriales</taxon>
        <taxon>Neisseriaceae</taxon>
        <taxon>Kingella</taxon>
    </lineage>
</organism>
<dbReference type="Pfam" id="PF22117">
    <property type="entry name" value="Fer4_Nqo3"/>
    <property type="match status" value="1"/>
</dbReference>
<keyword evidence="6 14" id="KW-0874">Quinone</keyword>
<evidence type="ECO:0000259" key="16">
    <source>
        <dbReference type="PROSITE" id="PS51669"/>
    </source>
</evidence>
<keyword evidence="18" id="KW-0560">Oxidoreductase</keyword>
<evidence type="ECO:0000256" key="13">
    <source>
        <dbReference type="ARBA" id="ARBA00047712"/>
    </source>
</evidence>
<dbReference type="SUPFAM" id="SSF50692">
    <property type="entry name" value="ADC-like"/>
    <property type="match status" value="1"/>
</dbReference>
<evidence type="ECO:0000256" key="9">
    <source>
        <dbReference type="ARBA" id="ARBA00023004"/>
    </source>
</evidence>
<dbReference type="Proteomes" id="UP000004088">
    <property type="component" value="Unassembled WGS sequence"/>
</dbReference>
<dbReference type="GO" id="GO:0016020">
    <property type="term" value="C:membrane"/>
    <property type="evidence" value="ECO:0007669"/>
    <property type="project" value="UniProtKB-SubCell"/>
</dbReference>
<dbReference type="InterPro" id="IPR019574">
    <property type="entry name" value="NADH_UbQ_OxRdtase_Gsu_4Fe4S-bd"/>
</dbReference>
<evidence type="ECO:0000313" key="19">
    <source>
        <dbReference type="Proteomes" id="UP000004088"/>
    </source>
</evidence>
<dbReference type="PROSITE" id="PS51839">
    <property type="entry name" value="4FE4S_HC3"/>
    <property type="match status" value="1"/>
</dbReference>
<dbReference type="PANTHER" id="PTHR43105:SF13">
    <property type="entry name" value="NADH-UBIQUINONE OXIDOREDUCTASE 75 KDA SUBUNIT, MITOCHONDRIAL"/>
    <property type="match status" value="1"/>
</dbReference>
<comment type="caution">
    <text evidence="18">The sequence shown here is derived from an EMBL/GenBank/DDBJ whole genome shotgun (WGS) entry which is preliminary data.</text>
</comment>
<dbReference type="Gene3D" id="3.40.50.740">
    <property type="match status" value="1"/>
</dbReference>
<dbReference type="Gene3D" id="3.10.20.740">
    <property type="match status" value="1"/>
</dbReference>
<dbReference type="Pfam" id="PF00384">
    <property type="entry name" value="Molybdopterin"/>
    <property type="match status" value="1"/>
</dbReference>
<dbReference type="InterPro" id="IPR050123">
    <property type="entry name" value="Prok_molybdopt-oxidoreductase"/>
</dbReference>
<dbReference type="HOGENOM" id="CLU_000422_11_6_4"/>
<keyword evidence="12" id="KW-0472">Membrane</keyword>
<evidence type="ECO:0000256" key="10">
    <source>
        <dbReference type="ARBA" id="ARBA00023014"/>
    </source>
</evidence>
<dbReference type="InterPro" id="IPR009010">
    <property type="entry name" value="Asp_de-COase-like_dom_sf"/>
</dbReference>
<comment type="cofactor">
    <cofactor evidence="14">
        <name>[2Fe-2S] cluster</name>
        <dbReference type="ChEBI" id="CHEBI:190135"/>
    </cofactor>
    <text evidence="14">Binds 1 [2Fe-2S] cluster per subunit.</text>
</comment>
<feature type="domain" description="2Fe-2S ferredoxin-type" evidence="15">
    <location>
        <begin position="1"/>
        <end position="78"/>
    </location>
</feature>
<dbReference type="GO" id="GO:0042773">
    <property type="term" value="P:ATP synthesis coupled electron transport"/>
    <property type="evidence" value="ECO:0007669"/>
    <property type="project" value="InterPro"/>
</dbReference>
<evidence type="ECO:0000313" key="18">
    <source>
        <dbReference type="EMBL" id="EGC16911.1"/>
    </source>
</evidence>
<dbReference type="Pfam" id="PF22151">
    <property type="entry name" value="Fer4_NDSU1"/>
    <property type="match status" value="1"/>
</dbReference>
<keyword evidence="9 14" id="KW-0408">Iron</keyword>
<evidence type="ECO:0000256" key="5">
    <source>
        <dbReference type="ARBA" id="ARBA00022714"/>
    </source>
</evidence>
<protein>
    <recommendedName>
        <fullName evidence="14">NADH-quinone oxidoreductase</fullName>
        <ecNumber evidence="14">7.1.1.-</ecNumber>
    </recommendedName>
</protein>
<keyword evidence="8 14" id="KW-1278">Translocase</keyword>
<dbReference type="GO" id="GO:0051539">
    <property type="term" value="F:4 iron, 4 sulfur cluster binding"/>
    <property type="evidence" value="ECO:0007669"/>
    <property type="project" value="UniProtKB-KW"/>
</dbReference>
<dbReference type="SMART" id="SM00929">
    <property type="entry name" value="NADH-G_4Fe-4S_3"/>
    <property type="match status" value="1"/>
</dbReference>
<dbReference type="FunFam" id="3.10.20.740:FF:000004">
    <property type="entry name" value="NADH-quinone oxidoreductase"/>
    <property type="match status" value="1"/>
</dbReference>
<gene>
    <name evidence="18" type="primary">nuoG</name>
    <name evidence="18" type="ORF">HMPREF9098_1714</name>
</gene>
<sequence>MLQIQIDGKQIEVQQGATVMEAAHELGTYIPHFCYHKKLSIAANCRMCLVEVEKAPKPLPACATPVTDGMVVHTHSAKAKQAQEGVMEFLLINHPLDCPVCDKGGECQLQDLAVGYGMSSSRYGEEKRAVKPKEMGPLISTQEMSRCIHCTRCVRFTEEIAGEQEIGIANRGELSEIMTFVGKAVETELSGNVIDLCPVGALTSKPFRFNARTWELSRRKSVSAHDALGSNLEVQTKEHTVRRVLPRENEAINECWLSDKDRFAYEGLNHESRLTQPKIKHGGEWQTVDWPTALEYVRHTLECVGNEYGKDQIAVWANPMNTVEELYLAKKLADGLGVNATTARLRESDSRLSGSLQGAQWLGQTIEELADNNAVLVVGAVLRKEQPLLTARLRRAAKNGMAVSVLSAQAEELHMPLLTQDVRHPNTWADYLNNLPEAVAGSLQNAERAAIVLGAEVQNHPDYAAIYHAAQKAALALGARFGILPQAANSVGADVLGFNQAAIADLVAQPKKAVLLLNVEPDVDVLGGGKAVDSLKQAGSVLAFTAYESDTLLDVADVLLPIAPFTETSGSFISMEGRLQSFYGVTKALGDSKPLWKVLRVLGNLFALDGFGFESSEEVLAEALGNADALPEKLNNFSNGQVQAAFNNADKLVRVGGVGIYHTDPIVRRAASLQQTQHAAVPEARVHPMTLGMLGLVDGDEVLAEQHGHTANVTVRADKTLPENVVHLPHHPANAQLGGLMNTIKLTRA</sequence>
<dbReference type="Pfam" id="PF10588">
    <property type="entry name" value="NADH-G_4Fe-4S_3"/>
    <property type="match status" value="1"/>
</dbReference>
<comment type="function">
    <text evidence="14">NDH-1 shuttles electrons from NADH, via FMN and iron-sulfur (Fe-S) centers, to quinones in the respiratory chain. Couples the redox reaction to proton translocation (for every two electrons transferred, four hydrogen ions are translocated across the cytoplasmic membrane), and thus conserves the redox energy in a proton gradient.</text>
</comment>
<evidence type="ECO:0000256" key="4">
    <source>
        <dbReference type="ARBA" id="ARBA00022485"/>
    </source>
</evidence>
<evidence type="ECO:0000256" key="12">
    <source>
        <dbReference type="ARBA" id="ARBA00023136"/>
    </source>
</evidence>
<dbReference type="InterPro" id="IPR000283">
    <property type="entry name" value="NADH_UbQ_OxRdtase_75kDa_su_CS"/>
</dbReference>
<dbReference type="GO" id="GO:0046872">
    <property type="term" value="F:metal ion binding"/>
    <property type="evidence" value="ECO:0007669"/>
    <property type="project" value="UniProtKB-UniRule"/>
</dbReference>
<dbReference type="STRING" id="888741.HMPREF9098_1714"/>
<comment type="similarity">
    <text evidence="3 14">Belongs to the complex I 75 kDa subunit family.</text>
</comment>
<comment type="cofactor">
    <cofactor evidence="1 14">
        <name>[4Fe-4S] cluster</name>
        <dbReference type="ChEBI" id="CHEBI:49883"/>
    </cofactor>
</comment>
<name>F0F0S9_9NEIS</name>
<dbReference type="FunFam" id="3.30.70.20:FF:000002">
    <property type="entry name" value="NADH-ubiquinone oxidoreductase 75 kDa subunit"/>
    <property type="match status" value="1"/>
</dbReference>
<dbReference type="SUPFAM" id="SSF54862">
    <property type="entry name" value="4Fe-4S ferredoxins"/>
    <property type="match status" value="1"/>
</dbReference>
<reference evidence="18 19" key="1">
    <citation type="submission" date="2011-01" db="EMBL/GenBank/DDBJ databases">
        <authorList>
            <person name="Muzny D."/>
            <person name="Qin X."/>
            <person name="Deng J."/>
            <person name="Jiang H."/>
            <person name="Liu Y."/>
            <person name="Qu J."/>
            <person name="Song X.-Z."/>
            <person name="Zhang L."/>
            <person name="Thornton R."/>
            <person name="Coyle M."/>
            <person name="Francisco L."/>
            <person name="Jackson L."/>
            <person name="Javaid M."/>
            <person name="Korchina V."/>
            <person name="Kovar C."/>
            <person name="Mata R."/>
            <person name="Mathew T."/>
            <person name="Ngo R."/>
            <person name="Nguyen L."/>
            <person name="Nguyen N."/>
            <person name="Okwuonu G."/>
            <person name="Ongeri F."/>
            <person name="Pham C."/>
            <person name="Simmons D."/>
            <person name="Wilczek-Boney K."/>
            <person name="Hale W."/>
            <person name="Jakkamsetti A."/>
            <person name="Pham P."/>
            <person name="Ruth R."/>
            <person name="San Lucas F."/>
            <person name="Warren J."/>
            <person name="Zhang J."/>
            <person name="Zhao Z."/>
            <person name="Zhou C."/>
            <person name="Zhu D."/>
            <person name="Lee S."/>
            <person name="Bess C."/>
            <person name="Blankenburg K."/>
            <person name="Forbes L."/>
            <person name="Fu Q."/>
            <person name="Gubbala S."/>
            <person name="Hirani K."/>
            <person name="Jayaseelan J.C."/>
            <person name="Lara F."/>
            <person name="Munidasa M."/>
            <person name="Palculict T."/>
            <person name="Patil S."/>
            <person name="Pu L.-L."/>
            <person name="Saada N."/>
            <person name="Tang L."/>
            <person name="Weissenberger G."/>
            <person name="Zhu Y."/>
            <person name="Hemphill L."/>
            <person name="Shang Y."/>
            <person name="Youmans B."/>
            <person name="Ayvaz T."/>
            <person name="Ross M."/>
            <person name="Santibanez J."/>
            <person name="Aqrawi P."/>
            <person name="Gross S."/>
            <person name="Joshi V."/>
            <person name="Fowler G."/>
            <person name="Nazareth L."/>
            <person name="Reid J."/>
            <person name="Worley K."/>
            <person name="Petrosino J."/>
            <person name="Highlander S."/>
            <person name="Gibbs R."/>
        </authorList>
    </citation>
    <scope>NUCLEOTIDE SEQUENCE [LARGE SCALE GENOMIC DNA]</scope>
    <source>
        <strain evidence="18 19">ATCC 33394</strain>
    </source>
</reference>
<dbReference type="InterPro" id="IPR036010">
    <property type="entry name" value="2Fe-2S_ferredoxin-like_sf"/>
</dbReference>
<dbReference type="SUPFAM" id="SSF54292">
    <property type="entry name" value="2Fe-2S ferredoxin-like"/>
    <property type="match status" value="1"/>
</dbReference>
<dbReference type="Gene3D" id="3.30.70.20">
    <property type="match status" value="1"/>
</dbReference>
<dbReference type="AlphaFoldDB" id="F0F0S9"/>
<dbReference type="GO" id="GO:0051537">
    <property type="term" value="F:2 iron, 2 sulfur cluster binding"/>
    <property type="evidence" value="ECO:0007669"/>
    <property type="project" value="UniProtKB-UniRule"/>
</dbReference>
<dbReference type="InterPro" id="IPR010228">
    <property type="entry name" value="NADH_UbQ_OxRdtase_Gsu"/>
</dbReference>
<dbReference type="CDD" id="cd00207">
    <property type="entry name" value="fer2"/>
    <property type="match status" value="1"/>
</dbReference>
<keyword evidence="10 14" id="KW-0411">Iron-sulfur</keyword>
<evidence type="ECO:0000256" key="14">
    <source>
        <dbReference type="RuleBase" id="RU003525"/>
    </source>
</evidence>
<dbReference type="GO" id="GO:0016651">
    <property type="term" value="F:oxidoreductase activity, acting on NAD(P)H"/>
    <property type="evidence" value="ECO:0007669"/>
    <property type="project" value="InterPro"/>
</dbReference>
<evidence type="ECO:0000256" key="6">
    <source>
        <dbReference type="ARBA" id="ARBA00022719"/>
    </source>
</evidence>
<dbReference type="Gene3D" id="3.30.200.210">
    <property type="match status" value="1"/>
</dbReference>
<keyword evidence="5 14" id="KW-0001">2Fe-2S</keyword>
<evidence type="ECO:0000259" key="15">
    <source>
        <dbReference type="PROSITE" id="PS51085"/>
    </source>
</evidence>
<keyword evidence="4 14" id="KW-0004">4Fe-4S</keyword>
<keyword evidence="11 14" id="KW-0520">NAD</keyword>
<accession>F0F0S9</accession>
<dbReference type="SUPFAM" id="SSF53706">
    <property type="entry name" value="Formate dehydrogenase/DMSO reductase, domains 1-3"/>
    <property type="match status" value="1"/>
</dbReference>
<evidence type="ECO:0000256" key="7">
    <source>
        <dbReference type="ARBA" id="ARBA00022723"/>
    </source>
</evidence>
<dbReference type="EMBL" id="AEWV01000030">
    <property type="protein sequence ID" value="EGC16911.1"/>
    <property type="molecule type" value="Genomic_DNA"/>
</dbReference>
<evidence type="ECO:0000256" key="3">
    <source>
        <dbReference type="ARBA" id="ARBA00005404"/>
    </source>
</evidence>
<dbReference type="PROSITE" id="PS00643">
    <property type="entry name" value="COMPLEX1_75K_3"/>
    <property type="match status" value="1"/>
</dbReference>
<dbReference type="PROSITE" id="PS51085">
    <property type="entry name" value="2FE2S_FER_2"/>
    <property type="match status" value="1"/>
</dbReference>
<evidence type="ECO:0000256" key="8">
    <source>
        <dbReference type="ARBA" id="ARBA00022967"/>
    </source>
</evidence>
<dbReference type="InterPro" id="IPR006963">
    <property type="entry name" value="Mopterin_OxRdtase_4Fe-4S_dom"/>
</dbReference>
<dbReference type="InterPro" id="IPR001041">
    <property type="entry name" value="2Fe-2S_ferredoxin-type"/>
</dbReference>
<dbReference type="PROSITE" id="PS00641">
    <property type="entry name" value="COMPLEX1_75K_1"/>
    <property type="match status" value="1"/>
</dbReference>
<evidence type="ECO:0000256" key="2">
    <source>
        <dbReference type="ARBA" id="ARBA00004370"/>
    </source>
</evidence>
<dbReference type="PROSITE" id="PS51669">
    <property type="entry name" value="4FE4S_MOW_BIS_MGD"/>
    <property type="match status" value="1"/>
</dbReference>
<dbReference type="RefSeq" id="WP_003783553.1">
    <property type="nucleotide sequence ID" value="NZ_GL870929.1"/>
</dbReference>
<keyword evidence="19" id="KW-1185">Reference proteome</keyword>
<dbReference type="InterPro" id="IPR054351">
    <property type="entry name" value="NADH_UbQ_OxRdtase_ferredoxin"/>
</dbReference>
<feature type="domain" description="4Fe-4S His(Cys)3-ligated-type" evidence="17">
    <location>
        <begin position="78"/>
        <end position="117"/>
    </location>
</feature>
<comment type="catalytic activity">
    <reaction evidence="13 14">
        <text>a quinone + NADH + 5 H(+)(in) = a quinol + NAD(+) + 4 H(+)(out)</text>
        <dbReference type="Rhea" id="RHEA:57888"/>
        <dbReference type="ChEBI" id="CHEBI:15378"/>
        <dbReference type="ChEBI" id="CHEBI:24646"/>
        <dbReference type="ChEBI" id="CHEBI:57540"/>
        <dbReference type="ChEBI" id="CHEBI:57945"/>
        <dbReference type="ChEBI" id="CHEBI:132124"/>
    </reaction>
</comment>
<evidence type="ECO:0000259" key="17">
    <source>
        <dbReference type="PROSITE" id="PS51839"/>
    </source>
</evidence>